<dbReference type="Pfam" id="PF12833">
    <property type="entry name" value="HTH_18"/>
    <property type="match status" value="1"/>
</dbReference>
<evidence type="ECO:0000256" key="1">
    <source>
        <dbReference type="ARBA" id="ARBA00023015"/>
    </source>
</evidence>
<dbReference type="EMBL" id="CP020919">
    <property type="protein sequence ID" value="AWG25898.1"/>
    <property type="molecule type" value="Genomic_DNA"/>
</dbReference>
<dbReference type="GO" id="GO:0003700">
    <property type="term" value="F:DNA-binding transcription factor activity"/>
    <property type="evidence" value="ECO:0007669"/>
    <property type="project" value="InterPro"/>
</dbReference>
<dbReference type="RefSeq" id="WP_108737448.1">
    <property type="nucleotide sequence ID" value="NZ_CP020919.1"/>
</dbReference>
<dbReference type="InterPro" id="IPR046532">
    <property type="entry name" value="DUF6597"/>
</dbReference>
<dbReference type="InterPro" id="IPR018060">
    <property type="entry name" value="HTH_AraC"/>
</dbReference>
<dbReference type="Gene3D" id="1.10.10.60">
    <property type="entry name" value="Homeodomain-like"/>
    <property type="match status" value="1"/>
</dbReference>
<dbReference type="InterPro" id="IPR009057">
    <property type="entry name" value="Homeodomain-like_sf"/>
</dbReference>
<gene>
    <name evidence="5" type="ORF">FK004_12035</name>
</gene>
<evidence type="ECO:0000313" key="6">
    <source>
        <dbReference type="Proteomes" id="UP000244677"/>
    </source>
</evidence>
<organism evidence="5 6">
    <name type="scientific">Flavobacterium kingsejongi</name>
    <dbReference type="NCBI Taxonomy" id="1678728"/>
    <lineage>
        <taxon>Bacteria</taxon>
        <taxon>Pseudomonadati</taxon>
        <taxon>Bacteroidota</taxon>
        <taxon>Flavobacteriia</taxon>
        <taxon>Flavobacteriales</taxon>
        <taxon>Flavobacteriaceae</taxon>
        <taxon>Flavobacterium</taxon>
    </lineage>
</organism>
<keyword evidence="2" id="KW-0238">DNA-binding</keyword>
<dbReference type="PANTHER" id="PTHR46796:SF13">
    <property type="entry name" value="HTH-TYPE TRANSCRIPTIONAL ACTIVATOR RHAS"/>
    <property type="match status" value="1"/>
</dbReference>
<sequence length="268" mass="30128">MQLAPSFPLQSIVRHYLILSNEAGAHLDFRMFSDGSPGIVFHRKKPLLQQNETEQHTRQPESFAYGQITLFTTLSATAAVDMLIVVLQPGAVFRLFGIPAFELNDLTVPFTVLTGNAGHVLMEQVQQQSDSIAAIKAIEAFLLSRLHQDTYDGQLIDTTLQQIYTEKGQSTVATLLKAIPVTERQLERKFRQHIGLSPKKFADIIRFQHFLKNLRQCAATVSLSELSFTSGYYDQSHLNNSFKKFTGLTPGQYQADVQQLAVNFLLLR</sequence>
<dbReference type="PROSITE" id="PS01124">
    <property type="entry name" value="HTH_ARAC_FAMILY_2"/>
    <property type="match status" value="1"/>
</dbReference>
<dbReference type="InterPro" id="IPR050204">
    <property type="entry name" value="AraC_XylS_family_regulators"/>
</dbReference>
<dbReference type="KEGG" id="fki:FK004_12035"/>
<dbReference type="SMART" id="SM00342">
    <property type="entry name" value="HTH_ARAC"/>
    <property type="match status" value="1"/>
</dbReference>
<name>A0A2S1LQB9_9FLAO</name>
<evidence type="ECO:0000313" key="5">
    <source>
        <dbReference type="EMBL" id="AWG25898.1"/>
    </source>
</evidence>
<protein>
    <recommendedName>
        <fullName evidence="4">HTH araC/xylS-type domain-containing protein</fullName>
    </recommendedName>
</protein>
<evidence type="ECO:0000256" key="3">
    <source>
        <dbReference type="ARBA" id="ARBA00023163"/>
    </source>
</evidence>
<accession>A0A2S1LQB9</accession>
<dbReference type="AlphaFoldDB" id="A0A2S1LQB9"/>
<dbReference type="Pfam" id="PF20240">
    <property type="entry name" value="DUF6597"/>
    <property type="match status" value="1"/>
</dbReference>
<dbReference type="PANTHER" id="PTHR46796">
    <property type="entry name" value="HTH-TYPE TRANSCRIPTIONAL ACTIVATOR RHAS-RELATED"/>
    <property type="match status" value="1"/>
</dbReference>
<dbReference type="Proteomes" id="UP000244677">
    <property type="component" value="Chromosome"/>
</dbReference>
<keyword evidence="3" id="KW-0804">Transcription</keyword>
<reference evidence="5 6" key="1">
    <citation type="submission" date="2017-04" db="EMBL/GenBank/DDBJ databases">
        <title>Complete genome sequence of Flavobacterium kingsejong AJ004.</title>
        <authorList>
            <person name="Lee P.C."/>
        </authorList>
    </citation>
    <scope>NUCLEOTIDE SEQUENCE [LARGE SCALE GENOMIC DNA]</scope>
    <source>
        <strain evidence="5 6">AJ004</strain>
    </source>
</reference>
<evidence type="ECO:0000256" key="2">
    <source>
        <dbReference type="ARBA" id="ARBA00023125"/>
    </source>
</evidence>
<evidence type="ECO:0000259" key="4">
    <source>
        <dbReference type="PROSITE" id="PS01124"/>
    </source>
</evidence>
<dbReference type="GO" id="GO:0043565">
    <property type="term" value="F:sequence-specific DNA binding"/>
    <property type="evidence" value="ECO:0007669"/>
    <property type="project" value="InterPro"/>
</dbReference>
<dbReference type="SUPFAM" id="SSF46689">
    <property type="entry name" value="Homeodomain-like"/>
    <property type="match status" value="1"/>
</dbReference>
<keyword evidence="1" id="KW-0805">Transcription regulation</keyword>
<feature type="domain" description="HTH araC/xylS-type" evidence="4">
    <location>
        <begin position="154"/>
        <end position="256"/>
    </location>
</feature>
<keyword evidence="6" id="KW-1185">Reference proteome</keyword>
<proteinExistence type="predicted"/>
<dbReference type="OrthoDB" id="511992at2"/>